<organism evidence="2 3">
    <name type="scientific">Rhizophagus irregularis</name>
    <dbReference type="NCBI Taxonomy" id="588596"/>
    <lineage>
        <taxon>Eukaryota</taxon>
        <taxon>Fungi</taxon>
        <taxon>Fungi incertae sedis</taxon>
        <taxon>Mucoromycota</taxon>
        <taxon>Glomeromycotina</taxon>
        <taxon>Glomeromycetes</taxon>
        <taxon>Glomerales</taxon>
        <taxon>Glomeraceae</taxon>
        <taxon>Rhizophagus</taxon>
    </lineage>
</organism>
<dbReference type="AlphaFoldDB" id="A0A2I1HFJ7"/>
<name>A0A2I1HFJ7_9GLOM</name>
<keyword evidence="3" id="KW-1185">Reference proteome</keyword>
<dbReference type="EMBL" id="LLXI01002630">
    <property type="protein sequence ID" value="PKY57644.1"/>
    <property type="molecule type" value="Genomic_DNA"/>
</dbReference>
<evidence type="ECO:0000313" key="3">
    <source>
        <dbReference type="Proteomes" id="UP000234323"/>
    </source>
</evidence>
<reference evidence="2 3" key="1">
    <citation type="submission" date="2015-10" db="EMBL/GenBank/DDBJ databases">
        <title>Genome analyses suggest a sexual origin of heterokaryosis in a supposedly ancient asexual fungus.</title>
        <authorList>
            <person name="Ropars J."/>
            <person name="Sedzielewska K."/>
            <person name="Noel J."/>
            <person name="Charron P."/>
            <person name="Farinelli L."/>
            <person name="Marton T."/>
            <person name="Kruger M."/>
            <person name="Pelin A."/>
            <person name="Brachmann A."/>
            <person name="Corradi N."/>
        </authorList>
    </citation>
    <scope>NUCLEOTIDE SEQUENCE [LARGE SCALE GENOMIC DNA]</scope>
    <source>
        <strain evidence="2 3">A4</strain>
    </source>
</reference>
<dbReference type="InterPro" id="IPR058524">
    <property type="entry name" value="DUF8211"/>
</dbReference>
<comment type="caution">
    <text evidence="2">The sequence shown here is derived from an EMBL/GenBank/DDBJ whole genome shotgun (WGS) entry which is preliminary data.</text>
</comment>
<accession>A0A2I1HFJ7</accession>
<protein>
    <recommendedName>
        <fullName evidence="1">DUF8211 domain-containing protein</fullName>
    </recommendedName>
</protein>
<gene>
    <name evidence="2" type="ORF">RhiirA4_478839</name>
</gene>
<dbReference type="VEuPathDB" id="FungiDB:RhiirA1_474831"/>
<evidence type="ECO:0000313" key="2">
    <source>
        <dbReference type="EMBL" id="PKY57644.1"/>
    </source>
</evidence>
<dbReference type="VEuPathDB" id="FungiDB:FUN_010769"/>
<feature type="domain" description="DUF8211" evidence="1">
    <location>
        <begin position="227"/>
        <end position="358"/>
    </location>
</feature>
<dbReference type="Pfam" id="PF26638">
    <property type="entry name" value="DUF8211"/>
    <property type="match status" value="1"/>
</dbReference>
<evidence type="ECO:0000259" key="1">
    <source>
        <dbReference type="Pfam" id="PF26638"/>
    </source>
</evidence>
<dbReference type="Proteomes" id="UP000234323">
    <property type="component" value="Unassembled WGS sequence"/>
</dbReference>
<dbReference type="VEuPathDB" id="FungiDB:RhiirFUN_013034"/>
<proteinExistence type="predicted"/>
<sequence>MTSLKNSPSLEKKYPLDVLVQKFHVTRPNRAGYNKIYEIRRSKSFFFELVDQISNTNEIHLKIHTNDYHMKTTPIKYPNTSKLPNDKYQISVMLTHFFSLQRVLPRRIQQKYFNFIRDKLIDRKSIIMSRAGKVCSRNTSTRNFFNFSYKRYRFYFGIFIPCSHDYFTPGLLLPKGTCNVPAPFMMSDFRRACVIHQPQFFKHNTFQNTKKSKTKGKNKIINNKINHANLLYSRWRKSEKKTIFSRRLGISFEQSIYARTDNGTRRTFNKHMYKKKLYNFSLCRSNNIGTNKAQEIRFERAKKRVFNSKEHNPRNRRYHRLITAQRYRFLYTPSQSINKPIKHLQYSRGWRQSNYEFRTPLLSNFLPRRDALSEDVSFMNLVLTVEPYNPIPDKFFPERYRNIIPKDPIYSEQDQKRAKRLREDLIKEERQAREEAKYHGTSYHRINRRKAVIFNYTCMNTQFDDTMKEYIEYYNTYDDLKNKNHYHSKMVDLGYNVPRGKAFHDRYIKNFYPLPPGAPDDTSDDTYELEKRPRKRRFPYIIHHYGSSDDFCRSKRQRLSSASLDDSTEGDAIKLNQLTF</sequence>